<accession>A0AAE7EEP9</accession>
<sequence>MSELENILEYYPLSLAAKRLERDEIELLLMAHAGDITFYQYPDPTLGLIEWEPVSPLEIGAIIIQQTKTGRKYQDYVAGFDTQISDLVLTKEELERVHRLLNPSQYADQALTGIPINKHAERHAANREQLYKVAIGVLADYPDECRGARKEISPEQWTKAILAHAKDYPPLVILSDETITDHLRAAVNIKTRAKRKQGE</sequence>
<gene>
    <name evidence="1" type="ORF">G9399_01245</name>
</gene>
<protein>
    <submittedName>
        <fullName evidence="1">Uncharacterized protein</fullName>
    </submittedName>
</protein>
<proteinExistence type="predicted"/>
<dbReference type="EMBL" id="CP054160">
    <property type="protein sequence ID" value="QKJ57273.1"/>
    <property type="molecule type" value="Genomic_DNA"/>
</dbReference>
<dbReference type="RefSeq" id="WP_173408552.1">
    <property type="nucleotide sequence ID" value="NZ_CP054160.3"/>
</dbReference>
<reference evidence="2" key="1">
    <citation type="submission" date="2020-03" db="EMBL/GenBank/DDBJ databases">
        <title>Genome sequences of seven Enterobacteriaceae strains isolated from Canadian wastewater treatment facilities.</title>
        <authorList>
            <person name="Huang H."/>
            <person name="Chmara J.T."/>
            <person name="Duceppe M.-O."/>
        </authorList>
    </citation>
    <scope>NUCLEOTIDE SEQUENCE [LARGE SCALE GENOMIC DNA]</scope>
    <source>
        <strain evidence="2">Biosolid 3</strain>
    </source>
</reference>
<dbReference type="Proteomes" id="UP000503464">
    <property type="component" value="Chromosome"/>
</dbReference>
<name>A0AAE7EEP9_SERFO</name>
<evidence type="ECO:0000313" key="1">
    <source>
        <dbReference type="EMBL" id="QKJ57273.1"/>
    </source>
</evidence>
<evidence type="ECO:0000313" key="2">
    <source>
        <dbReference type="Proteomes" id="UP000503464"/>
    </source>
</evidence>
<dbReference type="AlphaFoldDB" id="A0AAE7EEP9"/>
<organism evidence="1 2">
    <name type="scientific">Serratia fonticola</name>
    <dbReference type="NCBI Taxonomy" id="47917"/>
    <lineage>
        <taxon>Bacteria</taxon>
        <taxon>Pseudomonadati</taxon>
        <taxon>Pseudomonadota</taxon>
        <taxon>Gammaproteobacteria</taxon>
        <taxon>Enterobacterales</taxon>
        <taxon>Yersiniaceae</taxon>
        <taxon>Serratia</taxon>
    </lineage>
</organism>